<dbReference type="KEGG" id="gtt:GUITHDRAFT_66839"/>
<dbReference type="HOGENOM" id="CLU_1071341_0_0_1"/>
<dbReference type="OrthoDB" id="408954at2759"/>
<dbReference type="EnsemblProtists" id="EKX50464">
    <property type="protein sequence ID" value="EKX50464"/>
    <property type="gene ID" value="GUITHDRAFT_66839"/>
</dbReference>
<name>L1JQA8_GUITC</name>
<evidence type="ECO:0000313" key="8">
    <source>
        <dbReference type="EnsemblProtists" id="EKX50464"/>
    </source>
</evidence>
<dbReference type="OMA" id="REYIFRE"/>
<dbReference type="InterPro" id="IPR050307">
    <property type="entry name" value="Sterol_Desaturase_Related"/>
</dbReference>
<dbReference type="GO" id="GO:0005506">
    <property type="term" value="F:iron ion binding"/>
    <property type="evidence" value="ECO:0007669"/>
    <property type="project" value="InterPro"/>
</dbReference>
<feature type="domain" description="Fatty acid hydroxylase" evidence="6">
    <location>
        <begin position="125"/>
        <end position="258"/>
    </location>
</feature>
<dbReference type="GO" id="GO:0016491">
    <property type="term" value="F:oxidoreductase activity"/>
    <property type="evidence" value="ECO:0007669"/>
    <property type="project" value="InterPro"/>
</dbReference>
<gene>
    <name evidence="7" type="ORF">GUITHDRAFT_66839</name>
</gene>
<evidence type="ECO:0000256" key="4">
    <source>
        <dbReference type="ARBA" id="ARBA00023136"/>
    </source>
</evidence>
<comment type="subcellular location">
    <subcellularLocation>
        <location evidence="1">Membrane</location>
    </subcellularLocation>
</comment>
<dbReference type="Pfam" id="PF04116">
    <property type="entry name" value="FA_hydroxylase"/>
    <property type="match status" value="1"/>
</dbReference>
<dbReference type="AlphaFoldDB" id="L1JQA8"/>
<keyword evidence="2 5" id="KW-0812">Transmembrane</keyword>
<proteinExistence type="predicted"/>
<dbReference type="EMBL" id="JH992978">
    <property type="protein sequence ID" value="EKX50464.1"/>
    <property type="molecule type" value="Genomic_DNA"/>
</dbReference>
<keyword evidence="4 5" id="KW-0472">Membrane</keyword>
<dbReference type="GeneID" id="17307300"/>
<dbReference type="Proteomes" id="UP000011087">
    <property type="component" value="Unassembled WGS sequence"/>
</dbReference>
<protein>
    <submittedName>
        <fullName evidence="7">Sterol desaturase</fullName>
    </submittedName>
</protein>
<reference evidence="9" key="2">
    <citation type="submission" date="2012-11" db="EMBL/GenBank/DDBJ databases">
        <authorList>
            <person name="Kuo A."/>
            <person name="Curtis B.A."/>
            <person name="Tanifuji G."/>
            <person name="Burki F."/>
            <person name="Gruber A."/>
            <person name="Irimia M."/>
            <person name="Maruyama S."/>
            <person name="Arias M.C."/>
            <person name="Ball S.G."/>
            <person name="Gile G.H."/>
            <person name="Hirakawa Y."/>
            <person name="Hopkins J.F."/>
            <person name="Rensing S.A."/>
            <person name="Schmutz J."/>
            <person name="Symeonidi A."/>
            <person name="Elias M."/>
            <person name="Eveleigh R.J."/>
            <person name="Herman E.K."/>
            <person name="Klute M.J."/>
            <person name="Nakayama T."/>
            <person name="Obornik M."/>
            <person name="Reyes-Prieto A."/>
            <person name="Armbrust E.V."/>
            <person name="Aves S.J."/>
            <person name="Beiko R.G."/>
            <person name="Coutinho P."/>
            <person name="Dacks J.B."/>
            <person name="Durnford D.G."/>
            <person name="Fast N.M."/>
            <person name="Green B.R."/>
            <person name="Grisdale C."/>
            <person name="Hempe F."/>
            <person name="Henrissat B."/>
            <person name="Hoppner M.P."/>
            <person name="Ishida K.-I."/>
            <person name="Kim E."/>
            <person name="Koreny L."/>
            <person name="Kroth P.G."/>
            <person name="Liu Y."/>
            <person name="Malik S.-B."/>
            <person name="Maier U.G."/>
            <person name="McRose D."/>
            <person name="Mock T."/>
            <person name="Neilson J.A."/>
            <person name="Onodera N.T."/>
            <person name="Poole A.M."/>
            <person name="Pritham E.J."/>
            <person name="Richards T.A."/>
            <person name="Rocap G."/>
            <person name="Roy S.W."/>
            <person name="Sarai C."/>
            <person name="Schaack S."/>
            <person name="Shirato S."/>
            <person name="Slamovits C.H."/>
            <person name="Spencer D.F."/>
            <person name="Suzuki S."/>
            <person name="Worden A.Z."/>
            <person name="Zauner S."/>
            <person name="Barry K."/>
            <person name="Bell C."/>
            <person name="Bharti A.K."/>
            <person name="Crow J.A."/>
            <person name="Grimwood J."/>
            <person name="Kramer R."/>
            <person name="Lindquist E."/>
            <person name="Lucas S."/>
            <person name="Salamov A."/>
            <person name="McFadden G.I."/>
            <person name="Lane C.E."/>
            <person name="Keeling P.J."/>
            <person name="Gray M.W."/>
            <person name="Grigoriev I.V."/>
            <person name="Archibald J.M."/>
        </authorList>
    </citation>
    <scope>NUCLEOTIDE SEQUENCE</scope>
    <source>
        <strain evidence="9">CCMP2712</strain>
    </source>
</reference>
<organism evidence="7">
    <name type="scientific">Guillardia theta (strain CCMP2712)</name>
    <name type="common">Cryptophyte</name>
    <dbReference type="NCBI Taxonomy" id="905079"/>
    <lineage>
        <taxon>Eukaryota</taxon>
        <taxon>Cryptophyceae</taxon>
        <taxon>Pyrenomonadales</taxon>
        <taxon>Geminigeraceae</taxon>
        <taxon>Guillardia</taxon>
    </lineage>
</organism>
<reference evidence="7 9" key="1">
    <citation type="journal article" date="2012" name="Nature">
        <title>Algal genomes reveal evolutionary mosaicism and the fate of nucleomorphs.</title>
        <authorList>
            <consortium name="DOE Joint Genome Institute"/>
            <person name="Curtis B.A."/>
            <person name="Tanifuji G."/>
            <person name="Burki F."/>
            <person name="Gruber A."/>
            <person name="Irimia M."/>
            <person name="Maruyama S."/>
            <person name="Arias M.C."/>
            <person name="Ball S.G."/>
            <person name="Gile G.H."/>
            <person name="Hirakawa Y."/>
            <person name="Hopkins J.F."/>
            <person name="Kuo A."/>
            <person name="Rensing S.A."/>
            <person name="Schmutz J."/>
            <person name="Symeonidi A."/>
            <person name="Elias M."/>
            <person name="Eveleigh R.J."/>
            <person name="Herman E.K."/>
            <person name="Klute M.J."/>
            <person name="Nakayama T."/>
            <person name="Obornik M."/>
            <person name="Reyes-Prieto A."/>
            <person name="Armbrust E.V."/>
            <person name="Aves S.J."/>
            <person name="Beiko R.G."/>
            <person name="Coutinho P."/>
            <person name="Dacks J.B."/>
            <person name="Durnford D.G."/>
            <person name="Fast N.M."/>
            <person name="Green B.R."/>
            <person name="Grisdale C.J."/>
            <person name="Hempel F."/>
            <person name="Henrissat B."/>
            <person name="Hoppner M.P."/>
            <person name="Ishida K."/>
            <person name="Kim E."/>
            <person name="Koreny L."/>
            <person name="Kroth P.G."/>
            <person name="Liu Y."/>
            <person name="Malik S.B."/>
            <person name="Maier U.G."/>
            <person name="McRose D."/>
            <person name="Mock T."/>
            <person name="Neilson J.A."/>
            <person name="Onodera N.T."/>
            <person name="Poole A.M."/>
            <person name="Pritham E.J."/>
            <person name="Richards T.A."/>
            <person name="Rocap G."/>
            <person name="Roy S.W."/>
            <person name="Sarai C."/>
            <person name="Schaack S."/>
            <person name="Shirato S."/>
            <person name="Slamovits C.H."/>
            <person name="Spencer D.F."/>
            <person name="Suzuki S."/>
            <person name="Worden A.Z."/>
            <person name="Zauner S."/>
            <person name="Barry K."/>
            <person name="Bell C."/>
            <person name="Bharti A.K."/>
            <person name="Crow J.A."/>
            <person name="Grimwood J."/>
            <person name="Kramer R."/>
            <person name="Lindquist E."/>
            <person name="Lucas S."/>
            <person name="Salamov A."/>
            <person name="McFadden G.I."/>
            <person name="Lane C.E."/>
            <person name="Keeling P.J."/>
            <person name="Gray M.W."/>
            <person name="Grigoriev I.V."/>
            <person name="Archibald J.M."/>
        </authorList>
    </citation>
    <scope>NUCLEOTIDE SEQUENCE</scope>
    <source>
        <strain evidence="7 9">CCMP2712</strain>
    </source>
</reference>
<evidence type="ECO:0000313" key="9">
    <source>
        <dbReference type="Proteomes" id="UP000011087"/>
    </source>
</evidence>
<feature type="transmembrane region" description="Helical" evidence="5">
    <location>
        <begin position="167"/>
        <end position="189"/>
    </location>
</feature>
<dbReference type="eggNOG" id="ENOG502QSQM">
    <property type="taxonomic scope" value="Eukaryota"/>
</dbReference>
<reference evidence="8" key="3">
    <citation type="submission" date="2016-03" db="UniProtKB">
        <authorList>
            <consortium name="EnsemblProtists"/>
        </authorList>
    </citation>
    <scope>IDENTIFICATION</scope>
</reference>
<evidence type="ECO:0000259" key="6">
    <source>
        <dbReference type="Pfam" id="PF04116"/>
    </source>
</evidence>
<evidence type="ECO:0000313" key="7">
    <source>
        <dbReference type="EMBL" id="EKX50464.1"/>
    </source>
</evidence>
<dbReference type="PaxDb" id="55529-EKX50464"/>
<evidence type="ECO:0000256" key="1">
    <source>
        <dbReference type="ARBA" id="ARBA00004370"/>
    </source>
</evidence>
<evidence type="ECO:0000256" key="5">
    <source>
        <dbReference type="SAM" id="Phobius"/>
    </source>
</evidence>
<evidence type="ECO:0000256" key="2">
    <source>
        <dbReference type="ARBA" id="ARBA00022692"/>
    </source>
</evidence>
<sequence length="260" mass="29917">MEAAWNESAASSPSYSAYVYGDSSWPDPGWPLTNRPALLTGIFAVACGQVVVILYHFFHLRSNCSRIQKAVMPESSFLSDMMGHLAQPEGFVLLSLYLSGTWMFRLMPKSYYSAEGTVNPVHVFAQLVINDFFQTVMHLGEHKLSPWIYRMSHKPHHRFLNPKMFDAFNGSICDTIFMILLPLFLTAQIVHCNVWSYMAFGTIYASWLTLLHSEVSHPWDPLFRKIGFGTAGDHHVHHKCFIFNFGHLFMWWDMMFGTYK</sequence>
<dbReference type="RefSeq" id="XP_005837444.1">
    <property type="nucleotide sequence ID" value="XM_005837387.1"/>
</dbReference>
<feature type="transmembrane region" description="Helical" evidence="5">
    <location>
        <begin position="37"/>
        <end position="58"/>
    </location>
</feature>
<keyword evidence="9" id="KW-1185">Reference proteome</keyword>
<dbReference type="GO" id="GO:0016020">
    <property type="term" value="C:membrane"/>
    <property type="evidence" value="ECO:0007669"/>
    <property type="project" value="UniProtKB-SubCell"/>
</dbReference>
<dbReference type="InterPro" id="IPR006694">
    <property type="entry name" value="Fatty_acid_hydroxylase"/>
</dbReference>
<accession>L1JQA8</accession>
<dbReference type="PANTHER" id="PTHR11863">
    <property type="entry name" value="STEROL DESATURASE"/>
    <property type="match status" value="1"/>
</dbReference>
<keyword evidence="3 5" id="KW-1133">Transmembrane helix</keyword>
<evidence type="ECO:0000256" key="3">
    <source>
        <dbReference type="ARBA" id="ARBA00022989"/>
    </source>
</evidence>
<dbReference type="GO" id="GO:0008610">
    <property type="term" value="P:lipid biosynthetic process"/>
    <property type="evidence" value="ECO:0007669"/>
    <property type="project" value="InterPro"/>
</dbReference>